<dbReference type="Gene3D" id="3.40.50.1110">
    <property type="entry name" value="SGNH hydrolase"/>
    <property type="match status" value="1"/>
</dbReference>
<dbReference type="SUPFAM" id="SSF52266">
    <property type="entry name" value="SGNH hydrolase"/>
    <property type="match status" value="1"/>
</dbReference>
<dbReference type="GO" id="GO:0016788">
    <property type="term" value="F:hydrolase activity, acting on ester bonds"/>
    <property type="evidence" value="ECO:0007669"/>
    <property type="project" value="InterPro"/>
</dbReference>
<comment type="caution">
    <text evidence="4">The sequence shown here is derived from an EMBL/GenBank/DDBJ whole genome shotgun (WGS) entry which is preliminary data.</text>
</comment>
<dbReference type="InterPro" id="IPR013830">
    <property type="entry name" value="SGNH_hydro"/>
</dbReference>
<evidence type="ECO:0000256" key="1">
    <source>
        <dbReference type="PIRSR" id="PIRSR637460-2"/>
    </source>
</evidence>
<dbReference type="Pfam" id="PF13472">
    <property type="entry name" value="Lipase_GDSL_2"/>
    <property type="match status" value="1"/>
</dbReference>
<dbReference type="AlphaFoldDB" id="A0A0A2DK00"/>
<evidence type="ECO:0000256" key="2">
    <source>
        <dbReference type="SAM" id="SignalP"/>
    </source>
</evidence>
<accession>A0A0A2DK00</accession>
<keyword evidence="2" id="KW-0732">Signal</keyword>
<keyword evidence="5" id="KW-1185">Reference proteome</keyword>
<organism evidence="4 5">
    <name type="scientific">Corynebacterium auriscanis</name>
    <dbReference type="NCBI Taxonomy" id="99807"/>
    <lineage>
        <taxon>Bacteria</taxon>
        <taxon>Bacillati</taxon>
        <taxon>Actinomycetota</taxon>
        <taxon>Actinomycetes</taxon>
        <taxon>Mycobacteriales</taxon>
        <taxon>Corynebacteriaceae</taxon>
        <taxon>Corynebacterium</taxon>
    </lineage>
</organism>
<dbReference type="RefSeq" id="WP_035115924.1">
    <property type="nucleotide sequence ID" value="NZ_CP047046.1"/>
</dbReference>
<protein>
    <recommendedName>
        <fullName evidence="3">SGNH hydrolase-type esterase domain-containing protein</fullName>
    </recommendedName>
</protein>
<dbReference type="CDD" id="cd01823">
    <property type="entry name" value="SEST_like"/>
    <property type="match status" value="1"/>
</dbReference>
<dbReference type="GeneID" id="300551950"/>
<evidence type="ECO:0000313" key="5">
    <source>
        <dbReference type="Proteomes" id="UP000030145"/>
    </source>
</evidence>
<proteinExistence type="predicted"/>
<feature type="chain" id="PRO_5001997851" description="SGNH hydrolase-type esterase domain-containing protein" evidence="2">
    <location>
        <begin position="28"/>
        <end position="266"/>
    </location>
</feature>
<reference evidence="4 5" key="1">
    <citation type="submission" date="2014-10" db="EMBL/GenBank/DDBJ databases">
        <title>Whole Genome sequence of Corynebacterium auriscanis strain CIP 106629.</title>
        <authorList>
            <person name="Hassan S.S."/>
            <person name="Jamal S.B."/>
            <person name="Tiwari S."/>
            <person name="Oliveira L.D.C."/>
            <person name="Souza F."/>
            <person name="Mariano D.C."/>
            <person name="Almeida S."/>
            <person name="Dorella F."/>
            <person name="Pereira F."/>
            <person name="Carvalho A."/>
            <person name="Leal C.A."/>
            <person name="Soares S.D.C."/>
            <person name="Figueiredo H.C."/>
            <person name="Silva A."/>
            <person name="Azevedo V.A."/>
        </authorList>
    </citation>
    <scope>NUCLEOTIDE SEQUENCE [LARGE SCALE GENOMIC DNA]</scope>
    <source>
        <strain evidence="4 5">CIP 106629</strain>
    </source>
</reference>
<keyword evidence="1" id="KW-1015">Disulfide bond</keyword>
<gene>
    <name evidence="4" type="ORF">MA47_10060</name>
</gene>
<name>A0A0A2DK00_9CORY</name>
<dbReference type="EMBL" id="JRVJ01000022">
    <property type="protein sequence ID" value="KGM18097.1"/>
    <property type="molecule type" value="Genomic_DNA"/>
</dbReference>
<evidence type="ECO:0000259" key="3">
    <source>
        <dbReference type="Pfam" id="PF13472"/>
    </source>
</evidence>
<dbReference type="InterPro" id="IPR036514">
    <property type="entry name" value="SGNH_hydro_sf"/>
</dbReference>
<dbReference type="Proteomes" id="UP000030145">
    <property type="component" value="Unassembled WGS sequence"/>
</dbReference>
<evidence type="ECO:0000313" key="4">
    <source>
        <dbReference type="EMBL" id="KGM18097.1"/>
    </source>
</evidence>
<feature type="signal peptide" evidence="2">
    <location>
        <begin position="1"/>
        <end position="27"/>
    </location>
</feature>
<feature type="disulfide bond" evidence="1">
    <location>
        <begin position="59"/>
        <end position="83"/>
    </location>
</feature>
<sequence length="266" mass="28863">MKKFARILTASVAAAGAVMGVAPAAQAAPGNTVLLGDSYFANTSFQQLFEARTKGGPKCIQGSFRVATELSRLTGARVDDYSCNGKELYLGREPLEARLDQAIRDGKLNRNTRNVPIMVGANDTYRTTAPIDNRAAARSYDRIAAKIKRVAPGARIQFVSYPHLTNERAGLCLIRPNGLPPIEAPFPIVKEAERQLWRQSHDAAQRNGGVFVDLHRTTRGHDTCQPGGKAWVAGVLDNQTPRYNLTMHMSHTGVTNAAKQIGAALQ</sequence>
<feature type="domain" description="SGNH hydrolase-type esterase" evidence="3">
    <location>
        <begin position="35"/>
        <end position="253"/>
    </location>
</feature>
<dbReference type="InterPro" id="IPR037460">
    <property type="entry name" value="SEST-like"/>
</dbReference>